<feature type="region of interest" description="Disordered" evidence="1">
    <location>
        <begin position="164"/>
        <end position="183"/>
    </location>
</feature>
<evidence type="ECO:0000256" key="1">
    <source>
        <dbReference type="SAM" id="MobiDB-lite"/>
    </source>
</evidence>
<feature type="region of interest" description="Disordered" evidence="1">
    <location>
        <begin position="720"/>
        <end position="783"/>
    </location>
</feature>
<organism evidence="2">
    <name type="scientific">Oryza sativa subsp. japonica</name>
    <name type="common">Rice</name>
    <dbReference type="NCBI Taxonomy" id="39947"/>
    <lineage>
        <taxon>Eukaryota</taxon>
        <taxon>Viridiplantae</taxon>
        <taxon>Streptophyta</taxon>
        <taxon>Embryophyta</taxon>
        <taxon>Tracheophyta</taxon>
        <taxon>Spermatophyta</taxon>
        <taxon>Magnoliopsida</taxon>
        <taxon>Liliopsida</taxon>
        <taxon>Poales</taxon>
        <taxon>Poaceae</taxon>
        <taxon>BOP clade</taxon>
        <taxon>Oryzoideae</taxon>
        <taxon>Oryzeae</taxon>
        <taxon>Oryzinae</taxon>
        <taxon>Oryza</taxon>
        <taxon>Oryza sativa</taxon>
    </lineage>
</organism>
<proteinExistence type="predicted"/>
<feature type="region of interest" description="Disordered" evidence="1">
    <location>
        <begin position="1"/>
        <end position="37"/>
    </location>
</feature>
<accession>Q6UU29</accession>
<feature type="compositionally biased region" description="Polar residues" evidence="1">
    <location>
        <begin position="1"/>
        <end position="12"/>
    </location>
</feature>
<protein>
    <recommendedName>
        <fullName evidence="3">Retrotransposon protein, putative, unclassified</fullName>
    </recommendedName>
</protein>
<dbReference type="AlphaFoldDB" id="Q6UU29"/>
<feature type="compositionally biased region" description="Low complexity" evidence="1">
    <location>
        <begin position="169"/>
        <end position="183"/>
    </location>
</feature>
<reference evidence="2" key="1">
    <citation type="journal article" date="2004" name="Nat. Genet.">
        <title>Sequencing of a rice centromere uncovers active genes.</title>
        <authorList>
            <person name="Nagaki K."/>
            <person name="Cheng Z."/>
            <person name="Ouyang S."/>
            <person name="Talbert P.B."/>
            <person name="Kim M."/>
            <person name="Jones K.M."/>
            <person name="Henikoff S."/>
            <person name="Buell C.R."/>
            <person name="Jiang J."/>
        </authorList>
    </citation>
    <scope>NUCLEOTIDE SEQUENCE</scope>
</reference>
<sequence length="783" mass="83897">MDLDKSTSTTASLKKLQDDDTLPARGTMQREIGENSDPVVVVFEEQPDKILEWTAKPDLTPSLQSFIDIIDDLRVRGLSGYKVAAHPAFDYSGPEDATRVSPRGLDSDTVARRVGQVMISGPAMASDIPVPLCEKGPAEHEAAINASDASPPPQRRQRLVTIDKKAARAKAAQDGSGAASSASPVVASTDVVVVTRDREGTPSGPAGGLVPTRGPPANALTWGELQAEIEEARAAASSANQRADKPARDLVEAREDLLKMRELVAGNERQRQGLEHRMSELKNNLSEIRGWLRVSYTSLHQLAGECGVTITIPANPDEFSLTSSLVELATAMEEIPFKHATRIGEETSNGIYTGACHVLACVKLAYPDLDLKRALDRGAADDTRKGVMEEVSDLGEDVDIEDVQQHGQPEMPVVVPALALETYVQQEDVAKTVRGDEHGDDVLRLWKPSEVARYGSIRNSGAAAWQWLESVGSSEFLAGIPRRIGKRIDEALKQECRRSSHYAGGHVLACIRDHRPQLQLEFLHEGFSRSRRTPAEIDQLAQSMAPLAEKVFQSMDWRWPSCRAPPPLRSSSSLWKATVGIAKSSPSSSTPVTPGNSLRARVHGGPGARATVHGNGRPRSILSKTDGRDRTVHDRLTGNGNDDVSDDGSDDVSTGGGSGAQACRRTTALRHKRRAPTGRARCGELTGDQRSGGGTTDSAGDEEEAAAEIGLTAVTELRRSSAAAKGRTRMAATWRPRRWPSRVTTTTVATAAHDWSGGDDGGAKAHGARALHMTAGEGKGGDG</sequence>
<evidence type="ECO:0000313" key="2">
    <source>
        <dbReference type="EMBL" id="AAQ56534.1"/>
    </source>
</evidence>
<dbReference type="EMBL" id="AY360393">
    <property type="protein sequence ID" value="AAQ56534.1"/>
    <property type="molecule type" value="Genomic_DNA"/>
</dbReference>
<feature type="compositionally biased region" description="Basic residues" evidence="1">
    <location>
        <begin position="667"/>
        <end position="676"/>
    </location>
</feature>
<feature type="region of interest" description="Disordered" evidence="1">
    <location>
        <begin position="603"/>
        <end position="704"/>
    </location>
</feature>
<feature type="compositionally biased region" description="Basic and acidic residues" evidence="1">
    <location>
        <begin position="625"/>
        <end position="636"/>
    </location>
</feature>
<evidence type="ECO:0008006" key="3">
    <source>
        <dbReference type="Google" id="ProtNLM"/>
    </source>
</evidence>
<gene>
    <name evidence="2" type="ORF">OSJNBa0096K16.14</name>
</gene>
<name>Q6UU29_ORYSJ</name>
<feature type="compositionally biased region" description="Low complexity" evidence="1">
    <location>
        <begin position="743"/>
        <end position="752"/>
    </location>
</feature>